<name>A6N3B2_9CAUD</name>
<dbReference type="EMBL" id="EF602154">
    <property type="protein sequence ID" value="ABR10539.1"/>
    <property type="molecule type" value="Genomic_DNA"/>
</dbReference>
<dbReference type="Proteomes" id="UP000001998">
    <property type="component" value="Segment"/>
</dbReference>
<dbReference type="GeneID" id="5291080"/>
<proteinExistence type="predicted"/>
<evidence type="ECO:0000313" key="2">
    <source>
        <dbReference type="Proteomes" id="UP000001998"/>
    </source>
</evidence>
<gene>
    <name evidence="1" type="ORF">BcepNY3gene05</name>
</gene>
<organism evidence="1 2">
    <name type="scientific">Burkholderia phage BcepNY3</name>
    <dbReference type="NCBI Taxonomy" id="2881397"/>
    <lineage>
        <taxon>Viruses</taxon>
        <taxon>Duplodnaviria</taxon>
        <taxon>Heunggongvirae</taxon>
        <taxon>Uroviricota</taxon>
        <taxon>Caudoviricetes</taxon>
        <taxon>Naesvirus</taxon>
        <taxon>Naesvirus bcepNY3</taxon>
    </lineage>
</organism>
<evidence type="ECO:0000313" key="1">
    <source>
        <dbReference type="EMBL" id="ABR10539.1"/>
    </source>
</evidence>
<protein>
    <submittedName>
        <fullName evidence="1">BcepNY3gp05</fullName>
    </submittedName>
</protein>
<reference evidence="1 2" key="1">
    <citation type="submission" date="2007-05" db="EMBL/GenBank/DDBJ databases">
        <title>Complete genomic sequence of phage BcepNY3, a new member of the Burkholderia phage Bcep781 family.</title>
        <authorList>
            <person name="Summer E.J."/>
            <person name="Orchard R.C."/>
            <person name="Attenhofer K."/>
            <person name="Coffey A."/>
            <person name="Gill J.J."/>
            <person name="Gonzalez C.F."/>
            <person name="Young R."/>
        </authorList>
    </citation>
    <scope>NUCLEOTIDE SEQUENCE [LARGE SCALE GENOMIC DNA]</scope>
</reference>
<keyword evidence="2" id="KW-1185">Reference proteome</keyword>
<dbReference type="KEGG" id="vg:5291080"/>
<accession>A6N3B2</accession>
<dbReference type="RefSeq" id="YP_001294842.1">
    <property type="nucleotide sequence ID" value="NC_009604.1"/>
</dbReference>
<sequence length="152" mass="16782">MNLHDIVRGAITQVNPDEAGTMFVSTGRTNVRGILTPTFSSIDAQLQIQAQKHTPLQHERGALYTNSFLTVYAYGKFDDLSRPLGKGGDFAAFRGGWWYITQFLEWWPDWCAFEVTQQLNAANIQTLLGYLQNGANLPVGLPPLPPGATTTP</sequence>